<evidence type="ECO:0008006" key="3">
    <source>
        <dbReference type="Google" id="ProtNLM"/>
    </source>
</evidence>
<evidence type="ECO:0000313" key="2">
    <source>
        <dbReference type="Proteomes" id="UP000092967"/>
    </source>
</evidence>
<evidence type="ECO:0000313" key="1">
    <source>
        <dbReference type="EMBL" id="ANW96570.1"/>
    </source>
</evidence>
<gene>
    <name evidence="1" type="ORF">AXE80_09895</name>
</gene>
<dbReference type="AlphaFoldDB" id="A0A1B1Y726"/>
<dbReference type="Proteomes" id="UP000092967">
    <property type="component" value="Chromosome"/>
</dbReference>
<accession>A0A1B1Y726</accession>
<protein>
    <recommendedName>
        <fullName evidence="3">Glycine dehydrogenase</fullName>
    </recommendedName>
</protein>
<proteinExistence type="predicted"/>
<name>A0A1B1Y726_9FLAO</name>
<dbReference type="EMBL" id="CP014224">
    <property type="protein sequence ID" value="ANW96570.1"/>
    <property type="molecule type" value="Genomic_DNA"/>
</dbReference>
<keyword evidence="2" id="KW-1185">Reference proteome</keyword>
<sequence length="90" mass="10542">MVMEKMKITCKEATTICSKAQYGEASFLEKIKLNFHFMYCKVCRVFSKQNSKLSTMCDMVKKQKELSKCCLSDEDKARLKQQIKELENKL</sequence>
<dbReference type="KEGG" id="wfu:AXE80_09895"/>
<dbReference type="STRING" id="1790137.AXE80_09895"/>
<organism evidence="1 2">
    <name type="scientific">Wenyingzhuangia fucanilytica</name>
    <dbReference type="NCBI Taxonomy" id="1790137"/>
    <lineage>
        <taxon>Bacteria</taxon>
        <taxon>Pseudomonadati</taxon>
        <taxon>Bacteroidota</taxon>
        <taxon>Flavobacteriia</taxon>
        <taxon>Flavobacteriales</taxon>
        <taxon>Flavobacteriaceae</taxon>
        <taxon>Wenyingzhuangia</taxon>
    </lineage>
</organism>
<reference evidence="1 2" key="1">
    <citation type="submission" date="2016-02" db="EMBL/GenBank/DDBJ databases">
        <authorList>
            <person name="Wen L."/>
            <person name="He K."/>
            <person name="Yang H."/>
        </authorList>
    </citation>
    <scope>NUCLEOTIDE SEQUENCE [LARGE SCALE GENOMIC DNA]</scope>
    <source>
        <strain evidence="1 2">CZ1127</strain>
    </source>
</reference>